<dbReference type="FunFam" id="3.40.50.300:FF:000016">
    <property type="entry name" value="Oligopeptide ABC transporter ATP-binding component"/>
    <property type="match status" value="1"/>
</dbReference>
<dbReference type="OrthoDB" id="9809450at2"/>
<dbReference type="Gene3D" id="3.40.50.300">
    <property type="entry name" value="P-loop containing nucleotide triphosphate hydrolases"/>
    <property type="match status" value="1"/>
</dbReference>
<dbReference type="GO" id="GO:0016887">
    <property type="term" value="F:ATP hydrolysis activity"/>
    <property type="evidence" value="ECO:0007669"/>
    <property type="project" value="InterPro"/>
</dbReference>
<dbReference type="InterPro" id="IPR050319">
    <property type="entry name" value="ABC_transp_ATP-bind"/>
</dbReference>
<dbReference type="InterPro" id="IPR003439">
    <property type="entry name" value="ABC_transporter-like_ATP-bd"/>
</dbReference>
<keyword evidence="6" id="KW-1185">Reference proteome</keyword>
<dbReference type="InterPro" id="IPR003593">
    <property type="entry name" value="AAA+_ATPase"/>
</dbReference>
<evidence type="ECO:0000256" key="2">
    <source>
        <dbReference type="ARBA" id="ARBA00022741"/>
    </source>
</evidence>
<dbReference type="GO" id="GO:0015833">
    <property type="term" value="P:peptide transport"/>
    <property type="evidence" value="ECO:0007669"/>
    <property type="project" value="InterPro"/>
</dbReference>
<feature type="domain" description="ABC transporter" evidence="4">
    <location>
        <begin position="5"/>
        <end position="254"/>
    </location>
</feature>
<dbReference type="EMBL" id="LSFI01000006">
    <property type="protein sequence ID" value="OAG28379.1"/>
    <property type="molecule type" value="Genomic_DNA"/>
</dbReference>
<proteinExistence type="predicted"/>
<keyword evidence="2" id="KW-0547">Nucleotide-binding</keyword>
<dbReference type="PROSITE" id="PS00211">
    <property type="entry name" value="ABC_TRANSPORTER_1"/>
    <property type="match status" value="1"/>
</dbReference>
<dbReference type="Proteomes" id="UP000076964">
    <property type="component" value="Unassembled WGS sequence"/>
</dbReference>
<dbReference type="SMART" id="SM00382">
    <property type="entry name" value="AAA"/>
    <property type="match status" value="1"/>
</dbReference>
<dbReference type="SUPFAM" id="SSF52540">
    <property type="entry name" value="P-loop containing nucleoside triphosphate hydrolases"/>
    <property type="match status" value="1"/>
</dbReference>
<name>A0A177EBK0_9BACT</name>
<gene>
    <name evidence="5" type="ORF">TH606_02030</name>
</gene>
<keyword evidence="1" id="KW-0813">Transport</keyword>
<dbReference type="PROSITE" id="PS50893">
    <property type="entry name" value="ABC_TRANSPORTER_2"/>
    <property type="match status" value="1"/>
</dbReference>
<dbReference type="InterPro" id="IPR017871">
    <property type="entry name" value="ABC_transporter-like_CS"/>
</dbReference>
<dbReference type="PANTHER" id="PTHR43776">
    <property type="entry name" value="TRANSPORT ATP-BINDING PROTEIN"/>
    <property type="match status" value="1"/>
</dbReference>
<evidence type="ECO:0000256" key="3">
    <source>
        <dbReference type="ARBA" id="ARBA00022840"/>
    </source>
</evidence>
<accession>A0A177EBK0</accession>
<dbReference type="CDD" id="cd03257">
    <property type="entry name" value="ABC_NikE_OppD_transporters"/>
    <property type="match status" value="1"/>
</dbReference>
<evidence type="ECO:0000313" key="5">
    <source>
        <dbReference type="EMBL" id="OAG28379.1"/>
    </source>
</evidence>
<dbReference type="GO" id="GO:0005524">
    <property type="term" value="F:ATP binding"/>
    <property type="evidence" value="ECO:0007669"/>
    <property type="project" value="UniProtKB-KW"/>
</dbReference>
<sequence>MSVMLEFRKVSKVYYLRRGFLAPKKPFYALRNIDLAVHENEVLGILGESGCGKSTLARLALGLETPEEGEVLLEGINFSALSEKERRKLRRKIQIVFQDPYASLNPRKKIYDLLAEPLIIHQLVPKKDLRARVGAMLTKVGLREEDMERYPHQFSGGQRQRIAIARALILSPRVLVLDEPTSALDVSVQAQILELLREFKEKSKLTYVFISHDLPLVLFLSNRVAVMYLGRVVEISPAESFMARPHHPYTKMLLESVPEPDPYKRKLPKVKGEPPDPTLEFSGCPFFPRCEKALSSCEKEVPGLREISKGHLVACHSL</sequence>
<dbReference type="InterPro" id="IPR013563">
    <property type="entry name" value="Oligopep_ABC_C"/>
</dbReference>
<dbReference type="NCBIfam" id="TIGR01727">
    <property type="entry name" value="oligo_HPY"/>
    <property type="match status" value="1"/>
</dbReference>
<evidence type="ECO:0000256" key="1">
    <source>
        <dbReference type="ARBA" id="ARBA00022448"/>
    </source>
</evidence>
<dbReference type="RefSeq" id="WP_068541029.1">
    <property type="nucleotide sequence ID" value="NZ_LSFI01000006.1"/>
</dbReference>
<evidence type="ECO:0000259" key="4">
    <source>
        <dbReference type="PROSITE" id="PS50893"/>
    </source>
</evidence>
<keyword evidence="3 5" id="KW-0067">ATP-binding</keyword>
<dbReference type="Pfam" id="PF00005">
    <property type="entry name" value="ABC_tran"/>
    <property type="match status" value="1"/>
</dbReference>
<dbReference type="AlphaFoldDB" id="A0A177EBK0"/>
<reference evidence="5 6" key="1">
    <citation type="submission" date="2016-02" db="EMBL/GenBank/DDBJ databases">
        <title>Draft genome sequence of Thermodesulfatator sp. S606.</title>
        <authorList>
            <person name="Lai Q."/>
            <person name="Cao J."/>
            <person name="Dupont S."/>
            <person name="Shao Z."/>
            <person name="Jebbar M."/>
            <person name="Alain K."/>
        </authorList>
    </citation>
    <scope>NUCLEOTIDE SEQUENCE [LARGE SCALE GENOMIC DNA]</scope>
    <source>
        <strain evidence="5 6">S606</strain>
    </source>
</reference>
<dbReference type="Pfam" id="PF08352">
    <property type="entry name" value="oligo_HPY"/>
    <property type="match status" value="1"/>
</dbReference>
<evidence type="ECO:0000313" key="6">
    <source>
        <dbReference type="Proteomes" id="UP000076964"/>
    </source>
</evidence>
<organism evidence="5 6">
    <name type="scientific">Thermodesulfatator autotrophicus</name>
    <dbReference type="NCBI Taxonomy" id="1795632"/>
    <lineage>
        <taxon>Bacteria</taxon>
        <taxon>Pseudomonadati</taxon>
        <taxon>Thermodesulfobacteriota</taxon>
        <taxon>Thermodesulfobacteria</taxon>
        <taxon>Thermodesulfobacteriales</taxon>
        <taxon>Thermodesulfatatoraceae</taxon>
        <taxon>Thermodesulfatator</taxon>
    </lineage>
</organism>
<dbReference type="InterPro" id="IPR027417">
    <property type="entry name" value="P-loop_NTPase"/>
</dbReference>
<dbReference type="GO" id="GO:0055085">
    <property type="term" value="P:transmembrane transport"/>
    <property type="evidence" value="ECO:0007669"/>
    <property type="project" value="UniProtKB-ARBA"/>
</dbReference>
<dbReference type="STRING" id="1795632.TH606_02030"/>
<protein>
    <submittedName>
        <fullName evidence="5">Peptide ABC transporter ATP-binding protein</fullName>
    </submittedName>
</protein>
<comment type="caution">
    <text evidence="5">The sequence shown here is derived from an EMBL/GenBank/DDBJ whole genome shotgun (WGS) entry which is preliminary data.</text>
</comment>